<sequence length="511" mass="55093">MDQIDTTTIRNHIAYLADDRLLGRKPGTEGYQLAVDYVISEFKKMGVQPAGDPGQFTQKLILQNTKVDNGSAKAFLSDTKGNVDSLGFGIDFLPYAHPFSEKASGSGKLVFVGYGVDIPDFYSDYDGIDVSGKVVVFLAGVPDGISASTLISHFSSAGNKMNIAAEKGAIGAVLVYPINSFPNPNPTIQSTVGVNPEKTVAYSRGFNGNLDFALTANNSFLSQLFLNSGKNLTETLTALKSRKNSSFEFPFILGASYSNSFSQFESENVVGLIPGSDSRLKNEYVVHSAHLDHVGIGRAVNGDSIYNGAHDNASGVASLLEIARIYTKGKAKPKRSVLIVLVTAEEMGLIGSAYFASNPTVLKSAIVANVNTDMPTVIAPLLSIVPLGAEHSSIMNNVKFAADYLGLEVEGDPEPEQNRFVRSDQYSFVVNGIPALHIKYGNKTNVPGFDMDAFIKTWRAKYYHQSADGMDGIFDFGAAKTYVQLNFLISYSIAQTAARPEWNEGDLFGIK</sequence>
<dbReference type="PANTHER" id="PTHR12147:SF26">
    <property type="entry name" value="PEPTIDASE M28 DOMAIN-CONTAINING PROTEIN"/>
    <property type="match status" value="1"/>
</dbReference>
<proteinExistence type="predicted"/>
<protein>
    <submittedName>
        <fullName evidence="2">M20/M25/M40 family metallo-hydrolase</fullName>
    </submittedName>
</protein>
<accession>A0ABN1MW27</accession>
<dbReference type="Pfam" id="PF04389">
    <property type="entry name" value="Peptidase_M28"/>
    <property type="match status" value="1"/>
</dbReference>
<evidence type="ECO:0000259" key="1">
    <source>
        <dbReference type="Pfam" id="PF04389"/>
    </source>
</evidence>
<dbReference type="SUPFAM" id="SSF52025">
    <property type="entry name" value="PA domain"/>
    <property type="match status" value="1"/>
</dbReference>
<reference evidence="2 3" key="1">
    <citation type="journal article" date="2019" name="Int. J. Syst. Evol. Microbiol.">
        <title>The Global Catalogue of Microorganisms (GCM) 10K type strain sequencing project: providing services to taxonomists for standard genome sequencing and annotation.</title>
        <authorList>
            <consortium name="The Broad Institute Genomics Platform"/>
            <consortium name="The Broad Institute Genome Sequencing Center for Infectious Disease"/>
            <person name="Wu L."/>
            <person name="Ma J."/>
        </authorList>
    </citation>
    <scope>NUCLEOTIDE SEQUENCE [LARGE SCALE GENOMIC DNA]</scope>
    <source>
        <strain evidence="2 3">JCM 16112</strain>
    </source>
</reference>
<feature type="domain" description="Peptidase M28" evidence="1">
    <location>
        <begin position="268"/>
        <end position="473"/>
    </location>
</feature>
<dbReference type="Gene3D" id="3.40.630.10">
    <property type="entry name" value="Zn peptidases"/>
    <property type="match status" value="2"/>
</dbReference>
<gene>
    <name evidence="2" type="ORF">GCM10009119_03360</name>
</gene>
<dbReference type="EMBL" id="BAAAFI010000002">
    <property type="protein sequence ID" value="GAA0877368.1"/>
    <property type="molecule type" value="Genomic_DNA"/>
</dbReference>
<dbReference type="InterPro" id="IPR007484">
    <property type="entry name" value="Peptidase_M28"/>
</dbReference>
<evidence type="ECO:0000313" key="2">
    <source>
        <dbReference type="EMBL" id="GAA0877368.1"/>
    </source>
</evidence>
<evidence type="ECO:0000313" key="3">
    <source>
        <dbReference type="Proteomes" id="UP001500469"/>
    </source>
</evidence>
<dbReference type="Proteomes" id="UP001500469">
    <property type="component" value="Unassembled WGS sequence"/>
</dbReference>
<dbReference type="PANTHER" id="PTHR12147">
    <property type="entry name" value="METALLOPEPTIDASE M28 FAMILY MEMBER"/>
    <property type="match status" value="1"/>
</dbReference>
<dbReference type="InterPro" id="IPR046450">
    <property type="entry name" value="PA_dom_sf"/>
</dbReference>
<dbReference type="SUPFAM" id="SSF53187">
    <property type="entry name" value="Zn-dependent exopeptidases"/>
    <property type="match status" value="1"/>
</dbReference>
<comment type="caution">
    <text evidence="2">The sequence shown here is derived from an EMBL/GenBank/DDBJ whole genome shotgun (WGS) entry which is preliminary data.</text>
</comment>
<name>A0ABN1MW27_9BACT</name>
<dbReference type="Gene3D" id="3.50.30.30">
    <property type="match status" value="1"/>
</dbReference>
<dbReference type="InterPro" id="IPR045175">
    <property type="entry name" value="M28_fam"/>
</dbReference>
<keyword evidence="3" id="KW-1185">Reference proteome</keyword>
<organism evidence="2 3">
    <name type="scientific">Algoriphagus jejuensis</name>
    <dbReference type="NCBI Taxonomy" id="419934"/>
    <lineage>
        <taxon>Bacteria</taxon>
        <taxon>Pseudomonadati</taxon>
        <taxon>Bacteroidota</taxon>
        <taxon>Cytophagia</taxon>
        <taxon>Cytophagales</taxon>
        <taxon>Cyclobacteriaceae</taxon>
        <taxon>Algoriphagus</taxon>
    </lineage>
</organism>